<gene>
    <name evidence="2" type="ORF">TCNE_LOCUS10397</name>
</gene>
<proteinExistence type="predicted"/>
<dbReference type="Proteomes" id="UP000050794">
    <property type="component" value="Unassembled WGS sequence"/>
</dbReference>
<evidence type="ECO:0000313" key="2">
    <source>
        <dbReference type="EMBL" id="VDM41718.1"/>
    </source>
</evidence>
<reference evidence="2 3" key="2">
    <citation type="submission" date="2018-11" db="EMBL/GenBank/DDBJ databases">
        <authorList>
            <consortium name="Pathogen Informatics"/>
        </authorList>
    </citation>
    <scope>NUCLEOTIDE SEQUENCE [LARGE SCALE GENOMIC DNA]</scope>
</reference>
<protein>
    <submittedName>
        <fullName evidence="2 4">Uncharacterized protein</fullName>
    </submittedName>
</protein>
<feature type="compositionally biased region" description="Low complexity" evidence="1">
    <location>
        <begin position="61"/>
        <end position="72"/>
    </location>
</feature>
<accession>A0A183UPH7</accession>
<evidence type="ECO:0000313" key="3">
    <source>
        <dbReference type="Proteomes" id="UP000050794"/>
    </source>
</evidence>
<dbReference type="WBParaSite" id="TCNE_0001039701-mRNA-1">
    <property type="protein sequence ID" value="TCNE_0001039701-mRNA-1"/>
    <property type="gene ID" value="TCNE_0001039701"/>
</dbReference>
<dbReference type="AlphaFoldDB" id="A0A183UPH7"/>
<evidence type="ECO:0000313" key="4">
    <source>
        <dbReference type="WBParaSite" id="TCNE_0001039701-mRNA-1"/>
    </source>
</evidence>
<dbReference type="EMBL" id="UYWY01020485">
    <property type="protein sequence ID" value="VDM41718.1"/>
    <property type="molecule type" value="Genomic_DNA"/>
</dbReference>
<evidence type="ECO:0000256" key="1">
    <source>
        <dbReference type="SAM" id="MobiDB-lite"/>
    </source>
</evidence>
<sequence length="206" mass="22775">MNERDTQSSTTVPADLLHTIAPLEAFQTETQNKSKRGKAYNNMVRVVPIRGRSEDREKPTSSIMQRSSSISMDGPKPIPPPYTSARTPEAGILLSIGERIRTFINPRKENDAGDDGIVPRKFSNDYLLAEPRTSECNEAQSDKPLREPCKRNAEVAYGANGQCKMNGVRLPPLSSIKSKSIGDIRRRKVSSPEATDFGSNAQRSNE</sequence>
<name>A0A183UPH7_TOXCA</name>
<feature type="compositionally biased region" description="Polar residues" evidence="1">
    <location>
        <begin position="197"/>
        <end position="206"/>
    </location>
</feature>
<keyword evidence="3" id="KW-1185">Reference proteome</keyword>
<reference evidence="4" key="1">
    <citation type="submission" date="2016-06" db="UniProtKB">
        <authorList>
            <consortium name="WormBaseParasite"/>
        </authorList>
    </citation>
    <scope>IDENTIFICATION</scope>
</reference>
<feature type="region of interest" description="Disordered" evidence="1">
    <location>
        <begin position="168"/>
        <end position="206"/>
    </location>
</feature>
<feature type="region of interest" description="Disordered" evidence="1">
    <location>
        <begin position="28"/>
        <end position="86"/>
    </location>
</feature>
<organism evidence="3 4">
    <name type="scientific">Toxocara canis</name>
    <name type="common">Canine roundworm</name>
    <dbReference type="NCBI Taxonomy" id="6265"/>
    <lineage>
        <taxon>Eukaryota</taxon>
        <taxon>Metazoa</taxon>
        <taxon>Ecdysozoa</taxon>
        <taxon>Nematoda</taxon>
        <taxon>Chromadorea</taxon>
        <taxon>Rhabditida</taxon>
        <taxon>Spirurina</taxon>
        <taxon>Ascaridomorpha</taxon>
        <taxon>Ascaridoidea</taxon>
        <taxon>Toxocaridae</taxon>
        <taxon>Toxocara</taxon>
    </lineage>
</organism>